<evidence type="ECO:0000256" key="10">
    <source>
        <dbReference type="SAM" id="Phobius"/>
    </source>
</evidence>
<evidence type="ECO:0000256" key="9">
    <source>
        <dbReference type="SAM" id="MobiDB-lite"/>
    </source>
</evidence>
<keyword evidence="5 10" id="KW-0472">Membrane</keyword>
<dbReference type="AlphaFoldDB" id="A0ABC9VUH6"/>
<dbReference type="Pfam" id="PF21460">
    <property type="entry name" value="IL3Rb_N"/>
    <property type="match status" value="1"/>
</dbReference>
<dbReference type="Gene3D" id="2.60.40.10">
    <property type="entry name" value="Immunoglobulins"/>
    <property type="match status" value="3"/>
</dbReference>
<dbReference type="SMART" id="SM00060">
    <property type="entry name" value="FN3"/>
    <property type="match status" value="2"/>
</dbReference>
<gene>
    <name evidence="13" type="ORF">GRJ2_000149200</name>
</gene>
<feature type="region of interest" description="Disordered" evidence="9">
    <location>
        <begin position="525"/>
        <end position="545"/>
    </location>
</feature>
<dbReference type="PROSITE" id="PS50853">
    <property type="entry name" value="FN3"/>
    <property type="match status" value="1"/>
</dbReference>
<dbReference type="InterPro" id="IPR036116">
    <property type="entry name" value="FN3_sf"/>
</dbReference>
<evidence type="ECO:0000256" key="8">
    <source>
        <dbReference type="ARBA" id="ARBA00023180"/>
    </source>
</evidence>
<dbReference type="InterPro" id="IPR013783">
    <property type="entry name" value="Ig-like_fold"/>
</dbReference>
<evidence type="ECO:0000256" key="7">
    <source>
        <dbReference type="ARBA" id="ARBA00023170"/>
    </source>
</evidence>
<keyword evidence="14" id="KW-1185">Reference proteome</keyword>
<dbReference type="Proteomes" id="UP001623348">
    <property type="component" value="Unassembled WGS sequence"/>
</dbReference>
<keyword evidence="6" id="KW-1015">Disulfide bond</keyword>
<evidence type="ECO:0000256" key="5">
    <source>
        <dbReference type="ARBA" id="ARBA00023136"/>
    </source>
</evidence>
<organism evidence="13 14">
    <name type="scientific">Grus japonensis</name>
    <name type="common">Japanese crane</name>
    <name type="synonym">Red-crowned crane</name>
    <dbReference type="NCBI Taxonomy" id="30415"/>
    <lineage>
        <taxon>Eukaryota</taxon>
        <taxon>Metazoa</taxon>
        <taxon>Chordata</taxon>
        <taxon>Craniata</taxon>
        <taxon>Vertebrata</taxon>
        <taxon>Euteleostomi</taxon>
        <taxon>Archelosauria</taxon>
        <taxon>Archosauria</taxon>
        <taxon>Dinosauria</taxon>
        <taxon>Saurischia</taxon>
        <taxon>Theropoda</taxon>
        <taxon>Coelurosauria</taxon>
        <taxon>Aves</taxon>
        <taxon>Neognathae</taxon>
        <taxon>Neoaves</taxon>
        <taxon>Gruiformes</taxon>
        <taxon>Gruidae</taxon>
        <taxon>Grus</taxon>
    </lineage>
</organism>
<feature type="region of interest" description="Disordered" evidence="9">
    <location>
        <begin position="560"/>
        <end position="584"/>
    </location>
</feature>
<evidence type="ECO:0000256" key="6">
    <source>
        <dbReference type="ARBA" id="ARBA00023157"/>
    </source>
</evidence>
<evidence type="ECO:0000256" key="4">
    <source>
        <dbReference type="ARBA" id="ARBA00022989"/>
    </source>
</evidence>
<dbReference type="SUPFAM" id="SSF49265">
    <property type="entry name" value="Fibronectin type III"/>
    <property type="match status" value="3"/>
</dbReference>
<dbReference type="InterPro" id="IPR048668">
    <property type="entry name" value="IL3RB_N"/>
</dbReference>
<proteinExistence type="predicted"/>
<dbReference type="CDD" id="cd00063">
    <property type="entry name" value="FN3"/>
    <property type="match status" value="2"/>
</dbReference>
<feature type="domain" description="Fibronectin type-III" evidence="12">
    <location>
        <begin position="208"/>
        <end position="310"/>
    </location>
</feature>
<evidence type="ECO:0000256" key="1">
    <source>
        <dbReference type="ARBA" id="ARBA00004479"/>
    </source>
</evidence>
<comment type="subcellular location">
    <subcellularLocation>
        <location evidence="1">Membrane</location>
        <topology evidence="1">Single-pass type I membrane protein</topology>
    </subcellularLocation>
</comment>
<evidence type="ECO:0000256" key="3">
    <source>
        <dbReference type="ARBA" id="ARBA00022729"/>
    </source>
</evidence>
<evidence type="ECO:0000256" key="2">
    <source>
        <dbReference type="ARBA" id="ARBA00022692"/>
    </source>
</evidence>
<evidence type="ECO:0000313" key="13">
    <source>
        <dbReference type="EMBL" id="GAB0176840.1"/>
    </source>
</evidence>
<reference evidence="13 14" key="1">
    <citation type="submission" date="2024-06" db="EMBL/GenBank/DDBJ databases">
        <title>The draft genome of Grus japonensis, version 3.</title>
        <authorList>
            <person name="Nabeshima K."/>
            <person name="Suzuki S."/>
            <person name="Onuma M."/>
        </authorList>
    </citation>
    <scope>NUCLEOTIDE SEQUENCE [LARGE SCALE GENOMIC DNA]</scope>
    <source>
        <strain evidence="13 14">451A</strain>
    </source>
</reference>
<feature type="region of interest" description="Disordered" evidence="9">
    <location>
        <begin position="605"/>
        <end position="661"/>
    </location>
</feature>
<accession>A0ABC9VUH6</accession>
<feature type="signal peptide" evidence="11">
    <location>
        <begin position="1"/>
        <end position="19"/>
    </location>
</feature>
<dbReference type="PANTHER" id="PTHR23037:SF22">
    <property type="entry name" value="CYTOKINE RECEPTOR COMMON SUBUNIT BETA"/>
    <property type="match status" value="1"/>
</dbReference>
<protein>
    <submittedName>
        <fullName evidence="13">Cytokine receptor common subunit beta-like</fullName>
    </submittedName>
</protein>
<keyword evidence="3 11" id="KW-0732">Signal</keyword>
<keyword evidence="8" id="KW-0325">Glycoprotein</keyword>
<feature type="compositionally biased region" description="Basic and acidic residues" evidence="9">
    <location>
        <begin position="743"/>
        <end position="753"/>
    </location>
</feature>
<dbReference type="EMBL" id="BAAFJT010000001">
    <property type="protein sequence ID" value="GAB0176840.1"/>
    <property type="molecule type" value="Genomic_DNA"/>
</dbReference>
<evidence type="ECO:0000259" key="12">
    <source>
        <dbReference type="PROSITE" id="PS50853"/>
    </source>
</evidence>
<comment type="caution">
    <text evidence="13">The sequence shown here is derived from an EMBL/GenBank/DDBJ whole genome shotgun (WGS) entry which is preliminary data.</text>
</comment>
<feature type="region of interest" description="Disordered" evidence="9">
    <location>
        <begin position="743"/>
        <end position="772"/>
    </location>
</feature>
<sequence>MREIFILLLNLYLAFSVQAIRESIPMKSLSCYNDYNSQVTCTWLEHSEAHALIGMSLYKRDNIIMENNEMFCKRQTENDSYVQWVCRNTTINFGIGVDDIYSFKPNKMLQAELNVDLFQNVQTLPPQNLSASLMRSGDFLLTWKVADGSQALGNALEYEVTYKRDWESWESCEIPVSNYSSQSQYHVSVRAKTEEKLIEPYKNIKVLPPANVSVTATENQEYELWWIKHTFGYSFIKQRYQVEYWEKNQYEKTVQKLNISNDEPPFILTLQMLASSTEYRGKMRARVNTPVDYKGPWSEWSEEFAWTTGNGTFHVGYFFLPPVVLPVMLPALLITLLVVAYCSSKYFLRKKKMWEEKIPNPSKSLLIQSYQGKVHLGNWPTSSQLDFNKYSLSEKMEQASFLQVVGRQSKTLAESPEGQAKKTDISHVAQDLQNSYHTLNEPQHVPVVCSSQIAGHSFPVSRRNSADARIASQTAIPCFAFNGPYLYSPVMSSQPDMRQTLEVDPVGVREKSGSLQYVTLPKEDCSQAPHRQEQPGVGPPQPFLLPDQKEMMQHLNNEKQVSPAPPAWGEGMNVRTEEQKSPKALSCIASPQQRPLEYVTPESLLLPSASDSSPPPPVTAGELPCDSQEPQPRSDHSCHEFSPGKTGVTVPVSGQAPTSSPELCLDTFGDYLTVPLGLHGHSEPTKISLPVLQKGNDLPRKQPLSEGDLVVLNPDSTEPVFLCQVGDYCFHSLKSSVKMDISQEDHQVKKPSEGKTTPGKPVSDDESITGKEKDVSKMQAIQLFKNLKSDDYFSWQQSLRITEIC</sequence>
<name>A0ABC9VUH6_GRUJA</name>
<evidence type="ECO:0000256" key="11">
    <source>
        <dbReference type="SAM" id="SignalP"/>
    </source>
</evidence>
<evidence type="ECO:0000313" key="14">
    <source>
        <dbReference type="Proteomes" id="UP001623348"/>
    </source>
</evidence>
<feature type="transmembrane region" description="Helical" evidence="10">
    <location>
        <begin position="323"/>
        <end position="343"/>
    </location>
</feature>
<keyword evidence="2 10" id="KW-0812">Transmembrane</keyword>
<dbReference type="PANTHER" id="PTHR23037">
    <property type="entry name" value="CYTOKINE RECEPTOR"/>
    <property type="match status" value="1"/>
</dbReference>
<dbReference type="InterPro" id="IPR003961">
    <property type="entry name" value="FN3_dom"/>
</dbReference>
<dbReference type="GO" id="GO:0016020">
    <property type="term" value="C:membrane"/>
    <property type="evidence" value="ECO:0007669"/>
    <property type="project" value="UniProtKB-SubCell"/>
</dbReference>
<feature type="chain" id="PRO_5044884975" evidence="11">
    <location>
        <begin position="20"/>
        <end position="805"/>
    </location>
</feature>
<keyword evidence="4 10" id="KW-1133">Transmembrane helix</keyword>
<keyword evidence="7" id="KW-0675">Receptor</keyword>